<dbReference type="InterPro" id="IPR001967">
    <property type="entry name" value="Peptidase_S11_N"/>
</dbReference>
<evidence type="ECO:0000256" key="14">
    <source>
        <dbReference type="SAM" id="Phobius"/>
    </source>
</evidence>
<dbReference type="RefSeq" id="WP_193499578.1">
    <property type="nucleotide sequence ID" value="NZ_JADCKC010000001.1"/>
</dbReference>
<keyword evidence="6" id="KW-0645">Protease</keyword>
<comment type="pathway">
    <text evidence="2">Cell wall biogenesis; peptidoglycan biosynthesis.</text>
</comment>
<dbReference type="InterPro" id="IPR015956">
    <property type="entry name" value="Peniciliin-bd_prot_C_sf"/>
</dbReference>
<dbReference type="InterPro" id="IPR037167">
    <property type="entry name" value="Peptidase_S11_C_sf"/>
</dbReference>
<comment type="caution">
    <text evidence="17">The sequence shown here is derived from an EMBL/GenBank/DDBJ whole genome shotgun (WGS) entry which is preliminary data.</text>
</comment>
<dbReference type="InterPro" id="IPR018044">
    <property type="entry name" value="Peptidase_S11"/>
</dbReference>
<evidence type="ECO:0000256" key="15">
    <source>
        <dbReference type="SAM" id="SignalP"/>
    </source>
</evidence>
<dbReference type="Pfam" id="PF07943">
    <property type="entry name" value="PBP5_C"/>
    <property type="match status" value="1"/>
</dbReference>
<evidence type="ECO:0000256" key="5">
    <source>
        <dbReference type="ARBA" id="ARBA00022645"/>
    </source>
</evidence>
<feature type="domain" description="Peptidase S11 D-Ala-D-Ala carboxypeptidase A C-terminal" evidence="16">
    <location>
        <begin position="289"/>
        <end position="384"/>
    </location>
</feature>
<dbReference type="SUPFAM" id="SSF69189">
    <property type="entry name" value="Penicillin-binding protein associated domain"/>
    <property type="match status" value="1"/>
</dbReference>
<dbReference type="EC" id="3.4.16.4" evidence="4"/>
<sequence length="437" mass="47784">MKKRFAGFLAVLVIAVTLALPASAMQGYTPDFEPTAEGAYIVNLDTNIVVYQKDSEKQLTAASLTKMMTMLLLLKNYQDQLDTATGEMTRAIDDILYGTGASLADIRPGESVTLRNLLYAMELPSGNEAAYIAAFFMGGTVENFVAMMNEEAKALGCTGTVFTDPCGLDTGNVTTARDAYLILRALIQYDAFVEIAGTSSYWMPANTQHPEPYIILSSNKMLTQGTTYYRSYTQGGKTGSLSEGWQNFASWHTQNGETYISVLLHSSADQEVDPRPALTETGTLMDWVFQTFTIQSALDTTRPITERPIRYSTETDTIMLYPADDMMTLLPADGGAALTEQTFSLPEYLTAPIEQGDVVGTVTLSINGEKLGTVDLIAGSTVARNQVLYTLTKVGEFFSGTYFKVVVILTMIVVAVYAFVWVCAILIEGNRGPKRRQ</sequence>
<keyword evidence="11" id="KW-0961">Cell wall biogenesis/degradation</keyword>
<feature type="signal peptide" evidence="15">
    <location>
        <begin position="1"/>
        <end position="24"/>
    </location>
</feature>
<keyword evidence="5 17" id="KW-0121">Carboxypeptidase</keyword>
<evidence type="ECO:0000256" key="1">
    <source>
        <dbReference type="ARBA" id="ARBA00003217"/>
    </source>
</evidence>
<dbReference type="PANTHER" id="PTHR21581">
    <property type="entry name" value="D-ALANYL-D-ALANINE CARBOXYPEPTIDASE"/>
    <property type="match status" value="1"/>
</dbReference>
<dbReference type="Proteomes" id="UP000768567">
    <property type="component" value="Unassembled WGS sequence"/>
</dbReference>
<keyword evidence="7 15" id="KW-0732">Signal</keyword>
<evidence type="ECO:0000256" key="10">
    <source>
        <dbReference type="ARBA" id="ARBA00022984"/>
    </source>
</evidence>
<dbReference type="PRINTS" id="PR00725">
    <property type="entry name" value="DADACBPTASE1"/>
</dbReference>
<keyword evidence="8" id="KW-0378">Hydrolase</keyword>
<dbReference type="InterPro" id="IPR012338">
    <property type="entry name" value="Beta-lactam/transpept-like"/>
</dbReference>
<accession>A0ABR9QZF9</accession>
<evidence type="ECO:0000313" key="18">
    <source>
        <dbReference type="Proteomes" id="UP000768567"/>
    </source>
</evidence>
<evidence type="ECO:0000313" key="17">
    <source>
        <dbReference type="EMBL" id="MBE5036223.1"/>
    </source>
</evidence>
<evidence type="ECO:0000256" key="7">
    <source>
        <dbReference type="ARBA" id="ARBA00022729"/>
    </source>
</evidence>
<keyword evidence="18" id="KW-1185">Reference proteome</keyword>
<proteinExistence type="inferred from homology"/>
<gene>
    <name evidence="17" type="ORF">INF35_00175</name>
</gene>
<dbReference type="EMBL" id="JADCKC010000001">
    <property type="protein sequence ID" value="MBE5036223.1"/>
    <property type="molecule type" value="Genomic_DNA"/>
</dbReference>
<keyword evidence="14" id="KW-0812">Transmembrane</keyword>
<evidence type="ECO:0000256" key="2">
    <source>
        <dbReference type="ARBA" id="ARBA00004752"/>
    </source>
</evidence>
<organism evidence="17 18">
    <name type="scientific">Gemmiger gallinarum</name>
    <dbReference type="NCBI Taxonomy" id="2779354"/>
    <lineage>
        <taxon>Bacteria</taxon>
        <taxon>Bacillati</taxon>
        <taxon>Bacillota</taxon>
        <taxon>Clostridia</taxon>
        <taxon>Eubacteriales</taxon>
        <taxon>Gemmiger</taxon>
    </lineage>
</organism>
<comment type="function">
    <text evidence="1">Removes C-terminal D-alanyl residues from sugar-peptide cell wall precursors.</text>
</comment>
<feature type="transmembrane region" description="Helical" evidence="14">
    <location>
        <begin position="402"/>
        <end position="427"/>
    </location>
</feature>
<dbReference type="GO" id="GO:0004180">
    <property type="term" value="F:carboxypeptidase activity"/>
    <property type="evidence" value="ECO:0007669"/>
    <property type="project" value="UniProtKB-KW"/>
</dbReference>
<keyword evidence="9" id="KW-0133">Cell shape</keyword>
<dbReference type="Pfam" id="PF00768">
    <property type="entry name" value="Peptidase_S11"/>
    <property type="match status" value="1"/>
</dbReference>
<evidence type="ECO:0000256" key="6">
    <source>
        <dbReference type="ARBA" id="ARBA00022670"/>
    </source>
</evidence>
<keyword evidence="14" id="KW-1133">Transmembrane helix</keyword>
<evidence type="ECO:0000256" key="9">
    <source>
        <dbReference type="ARBA" id="ARBA00022960"/>
    </source>
</evidence>
<evidence type="ECO:0000256" key="11">
    <source>
        <dbReference type="ARBA" id="ARBA00023316"/>
    </source>
</evidence>
<dbReference type="InterPro" id="IPR012907">
    <property type="entry name" value="Peptidase_S11_C"/>
</dbReference>
<dbReference type="Gene3D" id="2.60.410.10">
    <property type="entry name" value="D-Ala-D-Ala carboxypeptidase, C-terminal domain"/>
    <property type="match status" value="1"/>
</dbReference>
<dbReference type="PANTHER" id="PTHR21581:SF6">
    <property type="entry name" value="TRAFFICKING PROTEIN PARTICLE COMPLEX SUBUNIT 12"/>
    <property type="match status" value="1"/>
</dbReference>
<keyword evidence="10" id="KW-0573">Peptidoglycan synthesis</keyword>
<evidence type="ECO:0000256" key="12">
    <source>
        <dbReference type="ARBA" id="ARBA00034000"/>
    </source>
</evidence>
<dbReference type="SMART" id="SM00936">
    <property type="entry name" value="PBP5_C"/>
    <property type="match status" value="1"/>
</dbReference>
<comment type="catalytic activity">
    <reaction evidence="12">
        <text>Preferential cleavage: (Ac)2-L-Lys-D-Ala-|-D-Ala. Also transpeptidation of peptidyl-alanyl moieties that are N-acyl substituents of D-alanine.</text>
        <dbReference type="EC" id="3.4.16.4"/>
    </reaction>
</comment>
<dbReference type="SUPFAM" id="SSF56601">
    <property type="entry name" value="beta-lactamase/transpeptidase-like"/>
    <property type="match status" value="1"/>
</dbReference>
<keyword evidence="14" id="KW-0472">Membrane</keyword>
<evidence type="ECO:0000256" key="13">
    <source>
        <dbReference type="RuleBase" id="RU004016"/>
    </source>
</evidence>
<feature type="chain" id="PRO_5046069566" description="serine-type D-Ala-D-Ala carboxypeptidase" evidence="15">
    <location>
        <begin position="25"/>
        <end position="437"/>
    </location>
</feature>
<evidence type="ECO:0000259" key="16">
    <source>
        <dbReference type="SMART" id="SM00936"/>
    </source>
</evidence>
<comment type="similarity">
    <text evidence="3 13">Belongs to the peptidase S11 family.</text>
</comment>
<dbReference type="Gene3D" id="3.40.710.10">
    <property type="entry name" value="DD-peptidase/beta-lactamase superfamily"/>
    <property type="match status" value="1"/>
</dbReference>
<evidence type="ECO:0000256" key="4">
    <source>
        <dbReference type="ARBA" id="ARBA00012448"/>
    </source>
</evidence>
<name>A0ABR9QZF9_9FIRM</name>
<evidence type="ECO:0000256" key="3">
    <source>
        <dbReference type="ARBA" id="ARBA00007164"/>
    </source>
</evidence>
<evidence type="ECO:0000256" key="8">
    <source>
        <dbReference type="ARBA" id="ARBA00022801"/>
    </source>
</evidence>
<protein>
    <recommendedName>
        <fullName evidence="4">serine-type D-Ala-D-Ala carboxypeptidase</fullName>
        <ecNumber evidence="4">3.4.16.4</ecNumber>
    </recommendedName>
</protein>
<reference evidence="17 18" key="1">
    <citation type="submission" date="2020-10" db="EMBL/GenBank/DDBJ databases">
        <title>ChiBAC.</title>
        <authorList>
            <person name="Zenner C."/>
            <person name="Hitch T.C.A."/>
            <person name="Clavel T."/>
        </authorList>
    </citation>
    <scope>NUCLEOTIDE SEQUENCE [LARGE SCALE GENOMIC DNA]</scope>
    <source>
        <strain evidence="17 18">DSM 109015</strain>
    </source>
</reference>